<accession>A0ABN2RAS6</accession>
<reference evidence="3 4" key="1">
    <citation type="journal article" date="2019" name="Int. J. Syst. Evol. Microbiol.">
        <title>The Global Catalogue of Microorganisms (GCM) 10K type strain sequencing project: providing services to taxonomists for standard genome sequencing and annotation.</title>
        <authorList>
            <consortium name="The Broad Institute Genomics Platform"/>
            <consortium name="The Broad Institute Genome Sequencing Center for Infectious Disease"/>
            <person name="Wu L."/>
            <person name="Ma J."/>
        </authorList>
    </citation>
    <scope>NUCLEOTIDE SEQUENCE [LARGE SCALE GENOMIC DNA]</scope>
    <source>
        <strain evidence="3 4">JCM 14901</strain>
    </source>
</reference>
<dbReference type="EMBL" id="BAAAOG010000008">
    <property type="protein sequence ID" value="GAA1966295.1"/>
    <property type="molecule type" value="Genomic_DNA"/>
</dbReference>
<dbReference type="CDD" id="cd00995">
    <property type="entry name" value="PBP2_NikA_DppA_OppA_like"/>
    <property type="match status" value="1"/>
</dbReference>
<dbReference type="InterPro" id="IPR030678">
    <property type="entry name" value="Peptide/Ni-bd"/>
</dbReference>
<sequence length="529" mass="53760">MRSIRKPAITVIAASAALATLAGCSAGSGGAAPTDKYVDGGDFVLALSADPGSLDPQMSAGGALFAVSKFAYDNLVSVDDKGEIGSQLAKDWKVDGTTVTMTLNDGITCSDGTDFTAQTAADNITWVADPANKSPFLGAYLPAGATAAASGSTLTVTLATPAPFVLQGLANLPMVCDAGLKDRSSLASATNGTGPYVLDKATPNDSYTYSVNKKYAWGPNGATTEEKGLPATVTARIVTNETTAANLLLSGDVNAATIIGPDRDRIEAANLFETKTPAVIGEQWFNQAKGHPAFDPAVRLALTQALDLAQLQKVITSDKGEAATALAVLPPSGCTYDAVKGSVPATDLNGAKAALDDAGWVAGADGIRAKDGKPLAVSFQYANALGAAGAAAAELATNAWKELGVQVDAKQQDDTTLAGTLFSGGPWDIAWIPVNVSSPDQLVGFLSGAAAPNGANFASIDNADYSAAVTSAMGMTGTEGCDTWKSAEAALYQAADVVPFANSVVPTFGKNAEFSVLGNIEPMSIRMLG</sequence>
<evidence type="ECO:0000259" key="2">
    <source>
        <dbReference type="Pfam" id="PF00496"/>
    </source>
</evidence>
<evidence type="ECO:0000313" key="3">
    <source>
        <dbReference type="EMBL" id="GAA1966295.1"/>
    </source>
</evidence>
<dbReference type="PROSITE" id="PS51257">
    <property type="entry name" value="PROKAR_LIPOPROTEIN"/>
    <property type="match status" value="1"/>
</dbReference>
<feature type="domain" description="Solute-binding protein family 5" evidence="2">
    <location>
        <begin position="85"/>
        <end position="441"/>
    </location>
</feature>
<evidence type="ECO:0000256" key="1">
    <source>
        <dbReference type="SAM" id="SignalP"/>
    </source>
</evidence>
<gene>
    <name evidence="3" type="ORF">GCM10009776_31580</name>
</gene>
<dbReference type="Proteomes" id="UP001499933">
    <property type="component" value="Unassembled WGS sequence"/>
</dbReference>
<protein>
    <submittedName>
        <fullName evidence="3">ABC transporter substrate-binding protein</fullName>
    </submittedName>
</protein>
<dbReference type="InterPro" id="IPR000914">
    <property type="entry name" value="SBP_5_dom"/>
</dbReference>
<dbReference type="Gene3D" id="3.40.190.10">
    <property type="entry name" value="Periplasmic binding protein-like II"/>
    <property type="match status" value="1"/>
</dbReference>
<keyword evidence="4" id="KW-1185">Reference proteome</keyword>
<keyword evidence="1" id="KW-0732">Signal</keyword>
<dbReference type="SUPFAM" id="SSF53850">
    <property type="entry name" value="Periplasmic binding protein-like II"/>
    <property type="match status" value="1"/>
</dbReference>
<proteinExistence type="predicted"/>
<name>A0ABN2RAS6_9MICO</name>
<dbReference type="PIRSF" id="PIRSF002741">
    <property type="entry name" value="MppA"/>
    <property type="match status" value="1"/>
</dbReference>
<feature type="signal peptide" evidence="1">
    <location>
        <begin position="1"/>
        <end position="31"/>
    </location>
</feature>
<dbReference type="PANTHER" id="PTHR30290">
    <property type="entry name" value="PERIPLASMIC BINDING COMPONENT OF ABC TRANSPORTER"/>
    <property type="match status" value="1"/>
</dbReference>
<dbReference type="InterPro" id="IPR039424">
    <property type="entry name" value="SBP_5"/>
</dbReference>
<feature type="chain" id="PRO_5046416284" evidence="1">
    <location>
        <begin position="32"/>
        <end position="529"/>
    </location>
</feature>
<dbReference type="RefSeq" id="WP_344096424.1">
    <property type="nucleotide sequence ID" value="NZ_BAAAOG010000008.1"/>
</dbReference>
<dbReference type="Gene3D" id="3.10.105.10">
    <property type="entry name" value="Dipeptide-binding Protein, Domain 3"/>
    <property type="match status" value="1"/>
</dbReference>
<evidence type="ECO:0000313" key="4">
    <source>
        <dbReference type="Proteomes" id="UP001499933"/>
    </source>
</evidence>
<comment type="caution">
    <text evidence="3">The sequence shown here is derived from an EMBL/GenBank/DDBJ whole genome shotgun (WGS) entry which is preliminary data.</text>
</comment>
<dbReference type="Pfam" id="PF00496">
    <property type="entry name" value="SBP_bac_5"/>
    <property type="match status" value="1"/>
</dbReference>
<organism evidence="3 4">
    <name type="scientific">Microbacterium deminutum</name>
    <dbReference type="NCBI Taxonomy" id="344164"/>
    <lineage>
        <taxon>Bacteria</taxon>
        <taxon>Bacillati</taxon>
        <taxon>Actinomycetota</taxon>
        <taxon>Actinomycetes</taxon>
        <taxon>Micrococcales</taxon>
        <taxon>Microbacteriaceae</taxon>
        <taxon>Microbacterium</taxon>
    </lineage>
</organism>